<dbReference type="EMBL" id="UAWG01000023">
    <property type="protein sequence ID" value="SQB61606.1"/>
    <property type="molecule type" value="Genomic_DNA"/>
</dbReference>
<name>A0A2X2YB45_CLOPF</name>
<dbReference type="Proteomes" id="UP000249986">
    <property type="component" value="Unassembled WGS sequence"/>
</dbReference>
<gene>
    <name evidence="1" type="ORF">NCTC10719_03287</name>
</gene>
<evidence type="ECO:0000313" key="1">
    <source>
        <dbReference type="EMBL" id="SQB61606.1"/>
    </source>
</evidence>
<dbReference type="RefSeq" id="WP_111927240.1">
    <property type="nucleotide sequence ID" value="NZ_UAWG01000023.1"/>
</dbReference>
<accession>A0A2X2YB45</accession>
<dbReference type="AlphaFoldDB" id="A0A2X2YB45"/>
<reference evidence="1 2" key="1">
    <citation type="submission" date="2018-06" db="EMBL/GenBank/DDBJ databases">
        <authorList>
            <consortium name="Pathogen Informatics"/>
            <person name="Doyle S."/>
        </authorList>
    </citation>
    <scope>NUCLEOTIDE SEQUENCE [LARGE SCALE GENOMIC DNA]</scope>
    <source>
        <strain evidence="1 2">NCTC10719</strain>
    </source>
</reference>
<evidence type="ECO:0000313" key="2">
    <source>
        <dbReference type="Proteomes" id="UP000249986"/>
    </source>
</evidence>
<proteinExistence type="predicted"/>
<organism evidence="1 2">
    <name type="scientific">Clostridium perfringens</name>
    <dbReference type="NCBI Taxonomy" id="1502"/>
    <lineage>
        <taxon>Bacteria</taxon>
        <taxon>Bacillati</taxon>
        <taxon>Bacillota</taxon>
        <taxon>Clostridia</taxon>
        <taxon>Eubacteriales</taxon>
        <taxon>Clostridiaceae</taxon>
        <taxon>Clostridium</taxon>
    </lineage>
</organism>
<protein>
    <submittedName>
        <fullName evidence="1">Uncharacterized protein</fullName>
    </submittedName>
</protein>
<sequence length="103" mass="11843">MREMKLVRGEVTITIQVATLVDRELDEEEVSDVISELANNETVDIDSDVELFDITNINLNEKLSEIYENESLDCDDWQELLKKADKEEDEIIEILPGQIGFNI</sequence>